<evidence type="ECO:0000313" key="2">
    <source>
        <dbReference type="Proteomes" id="UP001180453"/>
    </source>
</evidence>
<organism evidence="1 2">
    <name type="scientific">Roseateles saccharophilus</name>
    <name type="common">Pseudomonas saccharophila</name>
    <dbReference type="NCBI Taxonomy" id="304"/>
    <lineage>
        <taxon>Bacteria</taxon>
        <taxon>Pseudomonadati</taxon>
        <taxon>Pseudomonadota</taxon>
        <taxon>Betaproteobacteria</taxon>
        <taxon>Burkholderiales</taxon>
        <taxon>Sphaerotilaceae</taxon>
        <taxon>Roseateles</taxon>
    </lineage>
</organism>
<proteinExistence type="predicted"/>
<dbReference type="EMBL" id="JAVDXU010000005">
    <property type="protein sequence ID" value="MDR7272794.1"/>
    <property type="molecule type" value="Genomic_DNA"/>
</dbReference>
<sequence length="147" mass="15528">MKHLAPAASRGLFSTLVIALGFVAASALVLRAEASTTTSACDDKASLQRQLEDFDSRWNASDAWGLTAQFTIDGSLGAGADTGRLAVYRELIDRLGRSPQPRKTRLLRATPVGSVCLVDVQVKSGERGEPGLFLIAPATEGGIVAMR</sequence>
<dbReference type="RefSeq" id="WP_310272506.1">
    <property type="nucleotide sequence ID" value="NZ_JAVDXU010000005.1"/>
</dbReference>
<evidence type="ECO:0000313" key="1">
    <source>
        <dbReference type="EMBL" id="MDR7272794.1"/>
    </source>
</evidence>
<protein>
    <recommendedName>
        <fullName evidence="3">NTF2-like N-terminal transpeptidase domain-containing protein</fullName>
    </recommendedName>
</protein>
<accession>A0ABU1YVA8</accession>
<evidence type="ECO:0008006" key="3">
    <source>
        <dbReference type="Google" id="ProtNLM"/>
    </source>
</evidence>
<name>A0ABU1YVA8_ROSSA</name>
<dbReference type="Proteomes" id="UP001180453">
    <property type="component" value="Unassembled WGS sequence"/>
</dbReference>
<comment type="caution">
    <text evidence="1">The sequence shown here is derived from an EMBL/GenBank/DDBJ whole genome shotgun (WGS) entry which is preliminary data.</text>
</comment>
<reference evidence="1 2" key="1">
    <citation type="submission" date="2023-07" db="EMBL/GenBank/DDBJ databases">
        <title>Sorghum-associated microbial communities from plants grown in Nebraska, USA.</title>
        <authorList>
            <person name="Schachtman D."/>
        </authorList>
    </citation>
    <scope>NUCLEOTIDE SEQUENCE [LARGE SCALE GENOMIC DNA]</scope>
    <source>
        <strain evidence="1 2">BE314</strain>
    </source>
</reference>
<gene>
    <name evidence="1" type="ORF">J2X20_005477</name>
</gene>
<keyword evidence="2" id="KW-1185">Reference proteome</keyword>